<protein>
    <submittedName>
        <fullName evidence="2">Uncharacterized protein</fullName>
    </submittedName>
</protein>
<evidence type="ECO:0000313" key="3">
    <source>
        <dbReference type="Proteomes" id="UP000663827"/>
    </source>
</evidence>
<dbReference type="EMBL" id="CAJNJQ010001166">
    <property type="protein sequence ID" value="CAE7124240.1"/>
    <property type="molecule type" value="Genomic_DNA"/>
</dbReference>
<feature type="region of interest" description="Disordered" evidence="1">
    <location>
        <begin position="114"/>
        <end position="140"/>
    </location>
</feature>
<dbReference type="AlphaFoldDB" id="A0A8H3HN84"/>
<comment type="caution">
    <text evidence="2">The sequence shown here is derived from an EMBL/GenBank/DDBJ whole genome shotgun (WGS) entry which is preliminary data.</text>
</comment>
<reference evidence="2" key="1">
    <citation type="submission" date="2021-01" db="EMBL/GenBank/DDBJ databases">
        <authorList>
            <person name="Kaushik A."/>
        </authorList>
    </citation>
    <scope>NUCLEOTIDE SEQUENCE</scope>
    <source>
        <strain evidence="2">AG5</strain>
    </source>
</reference>
<evidence type="ECO:0000256" key="1">
    <source>
        <dbReference type="SAM" id="MobiDB-lite"/>
    </source>
</evidence>
<accession>A0A8H3HN84</accession>
<name>A0A8H3HN84_9AGAM</name>
<sequence>MNQYLKRCIQSQASEETVLGDSSGVHLGSGTFITLYSKPTEETELPWPRKLRIKSQKLDEEFRATLPPTVRYKFEKTARPISPGDSDEEEFLDAEENIKIESEPVVDEVYELAEGKPDKHDEADKRADGMQDVVHMRGID</sequence>
<proteinExistence type="predicted"/>
<gene>
    <name evidence="2" type="ORF">RDB_LOCUS58353</name>
</gene>
<evidence type="ECO:0000313" key="2">
    <source>
        <dbReference type="EMBL" id="CAE7124240.1"/>
    </source>
</evidence>
<organism evidence="2 3">
    <name type="scientific">Rhizoctonia solani</name>
    <dbReference type="NCBI Taxonomy" id="456999"/>
    <lineage>
        <taxon>Eukaryota</taxon>
        <taxon>Fungi</taxon>
        <taxon>Dikarya</taxon>
        <taxon>Basidiomycota</taxon>
        <taxon>Agaricomycotina</taxon>
        <taxon>Agaricomycetes</taxon>
        <taxon>Cantharellales</taxon>
        <taxon>Ceratobasidiaceae</taxon>
        <taxon>Rhizoctonia</taxon>
    </lineage>
</organism>
<dbReference type="Proteomes" id="UP000663827">
    <property type="component" value="Unassembled WGS sequence"/>
</dbReference>